<dbReference type="AlphaFoldDB" id="A0A7C9TRJ5"/>
<comment type="caution">
    <text evidence="1">The sequence shown here is derived from an EMBL/GenBank/DDBJ whole genome shotgun (WGS) entry which is preliminary data.</text>
</comment>
<evidence type="ECO:0000313" key="1">
    <source>
        <dbReference type="EMBL" id="NEM91344.1"/>
    </source>
</evidence>
<dbReference type="EMBL" id="JAAGWZ010000002">
    <property type="protein sequence ID" value="NEM91344.1"/>
    <property type="molecule type" value="Genomic_DNA"/>
</dbReference>
<proteinExistence type="predicted"/>
<dbReference type="Proteomes" id="UP000479756">
    <property type="component" value="Unassembled WGS sequence"/>
</dbReference>
<protein>
    <submittedName>
        <fullName evidence="1">Uncharacterized protein</fullName>
    </submittedName>
</protein>
<evidence type="ECO:0000313" key="2">
    <source>
        <dbReference type="Proteomes" id="UP000479756"/>
    </source>
</evidence>
<dbReference type="RefSeq" id="WP_163473012.1">
    <property type="nucleotide sequence ID" value="NZ_JAAGWZ010000002.1"/>
</dbReference>
<keyword evidence="2" id="KW-1185">Reference proteome</keyword>
<sequence length="73" mass="8158">MTDPGARDDELERWLQTVDRTTRRHGAVDRTLRDDRSGPLTIPIRFAFKVLEVGPSRALSLGMGVVAAKLGRR</sequence>
<accession>A0A7C9TRJ5</accession>
<gene>
    <name evidence="1" type="ORF">G3T37_08225</name>
</gene>
<name>A0A7C9TRJ5_9MICO</name>
<organism evidence="1 2">
    <name type="scientific">Galbitalea soli</name>
    <dbReference type="NCBI Taxonomy" id="1268042"/>
    <lineage>
        <taxon>Bacteria</taxon>
        <taxon>Bacillati</taxon>
        <taxon>Actinomycetota</taxon>
        <taxon>Actinomycetes</taxon>
        <taxon>Micrococcales</taxon>
        <taxon>Microbacteriaceae</taxon>
        <taxon>Galbitalea</taxon>
    </lineage>
</organism>
<reference evidence="1 2" key="1">
    <citation type="journal article" date="2014" name="Int. J. Syst. Evol. Microbiol.">
        <title>Description of Galbitalea soli gen. nov., sp. nov., and Frondihabitans sucicola sp. nov.</title>
        <authorList>
            <person name="Kim S.J."/>
            <person name="Lim J.M."/>
            <person name="Ahn J.H."/>
            <person name="Weon H.Y."/>
            <person name="Hamada M."/>
            <person name="Suzuki K."/>
            <person name="Ahn T.Y."/>
            <person name="Kwon S.W."/>
        </authorList>
    </citation>
    <scope>NUCLEOTIDE SEQUENCE [LARGE SCALE GENOMIC DNA]</scope>
    <source>
        <strain evidence="1 2">NBRC 108727</strain>
    </source>
</reference>